<evidence type="ECO:0000256" key="1">
    <source>
        <dbReference type="ARBA" id="ARBA00004445"/>
    </source>
</evidence>
<evidence type="ECO:0000256" key="2">
    <source>
        <dbReference type="ARBA" id="ARBA00022549"/>
    </source>
</evidence>
<dbReference type="Proteomes" id="UP000318453">
    <property type="component" value="Chromosome"/>
</dbReference>
<dbReference type="Pfam" id="PF01383">
    <property type="entry name" value="CpcD"/>
    <property type="match status" value="1"/>
</dbReference>
<feature type="domain" description="CpcD-like" evidence="7">
    <location>
        <begin position="15"/>
        <end position="73"/>
    </location>
</feature>
<proteinExistence type="predicted"/>
<evidence type="ECO:0000313" key="9">
    <source>
        <dbReference type="Proteomes" id="UP000318453"/>
    </source>
</evidence>
<protein>
    <submittedName>
        <fullName evidence="8">Phycobilisome linker polypeptide</fullName>
    </submittedName>
</protein>
<keyword evidence="5" id="KW-0472">Membrane</keyword>
<evidence type="ECO:0000256" key="4">
    <source>
        <dbReference type="ARBA" id="ARBA00023078"/>
    </source>
</evidence>
<dbReference type="GO" id="GO:0030089">
    <property type="term" value="C:phycobilisome"/>
    <property type="evidence" value="ECO:0007669"/>
    <property type="project" value="UniProtKB-UniRule"/>
</dbReference>
<dbReference type="EMBL" id="CP042326">
    <property type="protein sequence ID" value="QDZ40157.1"/>
    <property type="molecule type" value="Genomic_DNA"/>
</dbReference>
<evidence type="ECO:0000256" key="6">
    <source>
        <dbReference type="PROSITE-ProRule" id="PRU00771"/>
    </source>
</evidence>
<organism evidence="8 9">
    <name type="scientific">Euhalothece natronophila Z-M001</name>
    <dbReference type="NCBI Taxonomy" id="522448"/>
    <lineage>
        <taxon>Bacteria</taxon>
        <taxon>Bacillati</taxon>
        <taxon>Cyanobacteriota</taxon>
        <taxon>Cyanophyceae</taxon>
        <taxon>Oscillatoriophycideae</taxon>
        <taxon>Chroococcales</taxon>
        <taxon>Halothecacae</taxon>
        <taxon>Halothece cluster</taxon>
        <taxon>Euhalothece</taxon>
    </lineage>
</organism>
<name>A0A5B8NMK8_9CHRO</name>
<evidence type="ECO:0000256" key="5">
    <source>
        <dbReference type="ARBA" id="ARBA00023136"/>
    </source>
</evidence>
<dbReference type="PROSITE" id="PS51441">
    <property type="entry name" value="CPCD_LIKE"/>
    <property type="match status" value="1"/>
</dbReference>
<comment type="subcellular location">
    <subcellularLocation>
        <location evidence="1">Cellular thylakoid membrane</location>
        <topology evidence="1">Peripheral membrane protein</topology>
        <orientation evidence="1">Cytoplasmic side</orientation>
    </subcellularLocation>
</comment>
<evidence type="ECO:0000259" key="7">
    <source>
        <dbReference type="PROSITE" id="PS51441"/>
    </source>
</evidence>
<keyword evidence="4" id="KW-0793">Thylakoid</keyword>
<evidence type="ECO:0000313" key="8">
    <source>
        <dbReference type="EMBL" id="QDZ40157.1"/>
    </source>
</evidence>
<keyword evidence="2" id="KW-0042">Antenna complex</keyword>
<sequence length="85" mass="9679">MYGQTTITTPDTAASRMYRIEVQGMRQSSESEKQNYAIRKSGSVFYTVPYSRMNEQMQRINRMGGKIVSIQPLNTQPAPQPETSE</sequence>
<dbReference type="GO" id="GO:0031676">
    <property type="term" value="C:plasma membrane-derived thylakoid membrane"/>
    <property type="evidence" value="ECO:0007669"/>
    <property type="project" value="UniProtKB-SubCell"/>
</dbReference>
<keyword evidence="3 6" id="KW-0605">Phycobilisome</keyword>
<dbReference type="AlphaFoldDB" id="A0A5B8NMK8"/>
<accession>A0A5B8NMK8</accession>
<dbReference type="OrthoDB" id="574405at2"/>
<dbReference type="InterPro" id="IPR008213">
    <property type="entry name" value="CpcD-like_dom"/>
</dbReference>
<gene>
    <name evidence="8" type="ORF">FRE64_09470</name>
</gene>
<evidence type="ECO:0000256" key="3">
    <source>
        <dbReference type="ARBA" id="ARBA00022738"/>
    </source>
</evidence>
<dbReference type="SMART" id="SM01094">
    <property type="entry name" value="CpcD"/>
    <property type="match status" value="1"/>
</dbReference>
<dbReference type="KEGG" id="enn:FRE64_09470"/>
<dbReference type="RefSeq" id="WP_146295842.1">
    <property type="nucleotide sequence ID" value="NZ_CP042326.1"/>
</dbReference>
<reference evidence="8 9" key="1">
    <citation type="submission" date="2019-08" db="EMBL/GenBank/DDBJ databases">
        <title>Carotenoids and Carotenoid Binding Proteins in the Halophilic Cyanobacterium Euhalothece sp. ZM00.</title>
        <authorList>
            <person name="Cho S.M."/>
            <person name="Song J.Y."/>
            <person name="Park Y.-I."/>
        </authorList>
    </citation>
    <scope>NUCLEOTIDE SEQUENCE [LARGE SCALE GENOMIC DNA]</scope>
    <source>
        <strain evidence="8 9">Z-M001</strain>
    </source>
</reference>
<keyword evidence="9" id="KW-1185">Reference proteome</keyword>